<organism evidence="1 2">
    <name type="scientific">Strongyloides venezuelensis</name>
    <name type="common">Threadworm</name>
    <dbReference type="NCBI Taxonomy" id="75913"/>
    <lineage>
        <taxon>Eukaryota</taxon>
        <taxon>Metazoa</taxon>
        <taxon>Ecdysozoa</taxon>
        <taxon>Nematoda</taxon>
        <taxon>Chromadorea</taxon>
        <taxon>Rhabditida</taxon>
        <taxon>Tylenchina</taxon>
        <taxon>Panagrolaimomorpha</taxon>
        <taxon>Strongyloidoidea</taxon>
        <taxon>Strongyloididae</taxon>
        <taxon>Strongyloides</taxon>
    </lineage>
</organism>
<protein>
    <submittedName>
        <fullName evidence="2">DUF2642 domain-containing protein</fullName>
    </submittedName>
</protein>
<reference evidence="2" key="2">
    <citation type="submission" date="2015-08" db="UniProtKB">
        <authorList>
            <consortium name="WormBaseParasite"/>
        </authorList>
    </citation>
    <scope>IDENTIFICATION</scope>
</reference>
<evidence type="ECO:0000313" key="1">
    <source>
        <dbReference type="Proteomes" id="UP000035680"/>
    </source>
</evidence>
<dbReference type="Proteomes" id="UP000035680">
    <property type="component" value="Unassembled WGS sequence"/>
</dbReference>
<keyword evidence="1" id="KW-1185">Reference proteome</keyword>
<reference evidence="1" key="1">
    <citation type="submission" date="2014-07" db="EMBL/GenBank/DDBJ databases">
        <authorList>
            <person name="Martin A.A"/>
            <person name="De Silva N."/>
        </authorList>
    </citation>
    <scope>NUCLEOTIDE SEQUENCE</scope>
</reference>
<sequence length="78" mass="9282">MEEMKFAYRRPKVYCNQHQQHNFQMIFHSQRMLSLMHFGPGKVVFISGFDGSHVAIVVNDRHGMMRLTQLENLIKYII</sequence>
<proteinExistence type="predicted"/>
<dbReference type="AlphaFoldDB" id="A0A0K0F0C6"/>
<dbReference type="WBParaSite" id="SVE_0224000.1">
    <property type="protein sequence ID" value="SVE_0224000.1"/>
    <property type="gene ID" value="SVE_0224000"/>
</dbReference>
<accession>A0A0K0F0C6</accession>
<evidence type="ECO:0000313" key="2">
    <source>
        <dbReference type="WBParaSite" id="SVE_0224000.1"/>
    </source>
</evidence>
<name>A0A0K0F0C6_STRVS</name>